<protein>
    <recommendedName>
        <fullName evidence="3">Class I SAM-dependent methyltransferase</fullName>
    </recommendedName>
</protein>
<dbReference type="AlphaFoldDB" id="A0A5C4XRM3"/>
<evidence type="ECO:0008006" key="3">
    <source>
        <dbReference type="Google" id="ProtNLM"/>
    </source>
</evidence>
<dbReference type="RefSeq" id="WP_139674858.1">
    <property type="nucleotide sequence ID" value="NZ_VDMN01000001.1"/>
</dbReference>
<keyword evidence="2" id="KW-1185">Reference proteome</keyword>
<evidence type="ECO:0000313" key="2">
    <source>
        <dbReference type="Proteomes" id="UP000311605"/>
    </source>
</evidence>
<dbReference type="OrthoDB" id="5449792at2"/>
<proteinExistence type="predicted"/>
<evidence type="ECO:0000313" key="1">
    <source>
        <dbReference type="EMBL" id="TNM65993.1"/>
    </source>
</evidence>
<gene>
    <name evidence="1" type="ORF">FHP24_07155</name>
</gene>
<dbReference type="Proteomes" id="UP000311605">
    <property type="component" value="Unassembled WGS sequence"/>
</dbReference>
<sequence>MIVEAIQYAATALVTPKEFRPFIRSSLGLWGRAKRCAKAWRPHEENCHAFIREATLPMRQRRTAVVLGSGLLRDVPIVELSKRFDTVVLVDLVHLASVRAWIKVRGLNNIRLISRDLSGLSHALAGTAPEPLGFLRQVPYLDLVVSANIVSQIGVGCRRKLERSGHADPDAIVAQLIRAHLDGLAQLQCRTALLTDVHYHVSDRSGAVLEEDDLLCGVPVPAAKRSWDWPVAPFGELGRDRQAVHRVIAA</sequence>
<organism evidence="1 2">
    <name type="scientific">Aliirhizobium smilacinae</name>
    <dbReference type="NCBI Taxonomy" id="1395944"/>
    <lineage>
        <taxon>Bacteria</taxon>
        <taxon>Pseudomonadati</taxon>
        <taxon>Pseudomonadota</taxon>
        <taxon>Alphaproteobacteria</taxon>
        <taxon>Hyphomicrobiales</taxon>
        <taxon>Rhizobiaceae</taxon>
        <taxon>Aliirhizobium</taxon>
    </lineage>
</organism>
<dbReference type="EMBL" id="VDMN01000001">
    <property type="protein sequence ID" value="TNM65993.1"/>
    <property type="molecule type" value="Genomic_DNA"/>
</dbReference>
<accession>A0A5C4XRM3</accession>
<comment type="caution">
    <text evidence="1">The sequence shown here is derived from an EMBL/GenBank/DDBJ whole genome shotgun (WGS) entry which is preliminary data.</text>
</comment>
<name>A0A5C4XRM3_9HYPH</name>
<reference evidence="1 2" key="1">
    <citation type="submission" date="2019-06" db="EMBL/GenBank/DDBJ databases">
        <title>The draft genome of Rhizobium smilacinae PTYR-5.</title>
        <authorList>
            <person name="Liu L."/>
            <person name="Li L."/>
            <person name="Zhang X."/>
        </authorList>
    </citation>
    <scope>NUCLEOTIDE SEQUENCE [LARGE SCALE GENOMIC DNA]</scope>
    <source>
        <strain evidence="1 2">PTYR-5</strain>
    </source>
</reference>